<dbReference type="SUPFAM" id="SSF46689">
    <property type="entry name" value="Homeodomain-like"/>
    <property type="match status" value="1"/>
</dbReference>
<dbReference type="Proteomes" id="UP000472264">
    <property type="component" value="Chromosome 7"/>
</dbReference>
<dbReference type="AlphaFoldDB" id="A0A665U3H6"/>
<sequence>NKHELTDFNRGQIVGARLAGLSVRETAQLCDVSGRTVLKVMSAYNMNEHVSSAKKNNMCKPKRKTLRRARPEVNEGAVGGKPQPDSETNTQKPDQMETPESPKTKDKE</sequence>
<dbReference type="OMA" id="KVMSVYN"/>
<dbReference type="Ensembl" id="ENSENLT00000014696.1">
    <property type="protein sequence ID" value="ENSENLP00000014118.1"/>
    <property type="gene ID" value="ENSENLG00000006644.1"/>
</dbReference>
<reference evidence="2" key="1">
    <citation type="submission" date="2021-04" db="EMBL/GenBank/DDBJ databases">
        <authorList>
            <consortium name="Wellcome Sanger Institute Data Sharing"/>
        </authorList>
    </citation>
    <scope>NUCLEOTIDE SEQUENCE [LARGE SCALE GENOMIC DNA]</scope>
</reference>
<evidence type="ECO:0000313" key="3">
    <source>
        <dbReference type="Proteomes" id="UP000472264"/>
    </source>
</evidence>
<dbReference type="InterPro" id="IPR009057">
    <property type="entry name" value="Homeodomain-like_sf"/>
</dbReference>
<protein>
    <submittedName>
        <fullName evidence="2">Uncharacterized protein</fullName>
    </submittedName>
</protein>
<organism evidence="2 3">
    <name type="scientific">Echeneis naucrates</name>
    <name type="common">Live sharksucker</name>
    <dbReference type="NCBI Taxonomy" id="173247"/>
    <lineage>
        <taxon>Eukaryota</taxon>
        <taxon>Metazoa</taxon>
        <taxon>Chordata</taxon>
        <taxon>Craniata</taxon>
        <taxon>Vertebrata</taxon>
        <taxon>Euteleostomi</taxon>
        <taxon>Actinopterygii</taxon>
        <taxon>Neopterygii</taxon>
        <taxon>Teleostei</taxon>
        <taxon>Neoteleostei</taxon>
        <taxon>Acanthomorphata</taxon>
        <taxon>Carangaria</taxon>
        <taxon>Carangiformes</taxon>
        <taxon>Echeneidae</taxon>
        <taxon>Echeneis</taxon>
    </lineage>
</organism>
<reference evidence="2" key="3">
    <citation type="submission" date="2025-09" db="UniProtKB">
        <authorList>
            <consortium name="Ensembl"/>
        </authorList>
    </citation>
    <scope>IDENTIFICATION</scope>
</reference>
<proteinExistence type="predicted"/>
<feature type="region of interest" description="Disordered" evidence="1">
    <location>
        <begin position="50"/>
        <end position="108"/>
    </location>
</feature>
<evidence type="ECO:0000256" key="1">
    <source>
        <dbReference type="SAM" id="MobiDB-lite"/>
    </source>
</evidence>
<accession>A0A665U3H6</accession>
<reference evidence="2" key="2">
    <citation type="submission" date="2025-08" db="UniProtKB">
        <authorList>
            <consortium name="Ensembl"/>
        </authorList>
    </citation>
    <scope>IDENTIFICATION</scope>
</reference>
<dbReference type="InParanoid" id="A0A665U3H6"/>
<keyword evidence="3" id="KW-1185">Reference proteome</keyword>
<name>A0A665U3H6_ECHNA</name>
<evidence type="ECO:0000313" key="2">
    <source>
        <dbReference type="Ensembl" id="ENSENLP00000014118.1"/>
    </source>
</evidence>